<reference evidence="1" key="1">
    <citation type="submission" date="2022-09" db="EMBL/GenBank/DDBJ databases">
        <title>Novel species in genus Arthrobacter.</title>
        <authorList>
            <person name="Liu Y."/>
        </authorList>
    </citation>
    <scope>NUCLEOTIDE SEQUENCE</scope>
    <source>
        <strain evidence="1">Zg-Y815</strain>
    </source>
</reference>
<dbReference type="RefSeq" id="WP_260652945.1">
    <property type="nucleotide sequence ID" value="NZ_CP104275.1"/>
</dbReference>
<evidence type="ECO:0000313" key="2">
    <source>
        <dbReference type="Proteomes" id="UP001059859"/>
    </source>
</evidence>
<gene>
    <name evidence="1" type="ORF">N2K95_03535</name>
</gene>
<name>A0ABY5YU06_9MICC</name>
<sequence>MTIAQQLQTAVPTITFVTEVTEANDSTGSIGQPGQYTSAAWIADTGAAAPEKSVVGGAVVEVFAVEADAQARLSLLQQHIGQGPAYNAEHHYLKGSVLLRVSGALGPEQAALYEQAFNGTGLE</sequence>
<organism evidence="1 2">
    <name type="scientific">Arthrobacter zhaoxinii</name>
    <dbReference type="NCBI Taxonomy" id="2964616"/>
    <lineage>
        <taxon>Bacteria</taxon>
        <taxon>Bacillati</taxon>
        <taxon>Actinomycetota</taxon>
        <taxon>Actinomycetes</taxon>
        <taxon>Micrococcales</taxon>
        <taxon>Micrococcaceae</taxon>
        <taxon>Arthrobacter</taxon>
    </lineage>
</organism>
<evidence type="ECO:0000313" key="1">
    <source>
        <dbReference type="EMBL" id="UWX97769.1"/>
    </source>
</evidence>
<accession>A0ABY5YU06</accession>
<proteinExistence type="predicted"/>
<dbReference type="EMBL" id="CP104275">
    <property type="protein sequence ID" value="UWX97769.1"/>
    <property type="molecule type" value="Genomic_DNA"/>
</dbReference>
<protein>
    <submittedName>
        <fullName evidence="1">Uncharacterized protein</fullName>
    </submittedName>
</protein>
<dbReference type="Proteomes" id="UP001059859">
    <property type="component" value="Chromosome"/>
</dbReference>
<keyword evidence="2" id="KW-1185">Reference proteome</keyword>